<feature type="chain" id="PRO_5011977740" evidence="1">
    <location>
        <begin position="16"/>
        <end position="76"/>
    </location>
</feature>
<proteinExistence type="predicted"/>
<evidence type="ECO:0000256" key="1">
    <source>
        <dbReference type="SAM" id="SignalP"/>
    </source>
</evidence>
<keyword evidence="1" id="KW-0732">Signal</keyword>
<accession>A0A147BMT2</accession>
<dbReference type="AlphaFoldDB" id="A0A147BMT2"/>
<dbReference type="EMBL" id="GEGO01003307">
    <property type="protein sequence ID" value="JAR92097.1"/>
    <property type="molecule type" value="Transcribed_RNA"/>
</dbReference>
<protein>
    <submittedName>
        <fullName evidence="2">Putative secreted protein</fullName>
    </submittedName>
</protein>
<name>A0A147BMT2_IXORI</name>
<organism evidence="2">
    <name type="scientific">Ixodes ricinus</name>
    <name type="common">Common tick</name>
    <name type="synonym">Acarus ricinus</name>
    <dbReference type="NCBI Taxonomy" id="34613"/>
    <lineage>
        <taxon>Eukaryota</taxon>
        <taxon>Metazoa</taxon>
        <taxon>Ecdysozoa</taxon>
        <taxon>Arthropoda</taxon>
        <taxon>Chelicerata</taxon>
        <taxon>Arachnida</taxon>
        <taxon>Acari</taxon>
        <taxon>Parasitiformes</taxon>
        <taxon>Ixodida</taxon>
        <taxon>Ixodoidea</taxon>
        <taxon>Ixodidae</taxon>
        <taxon>Ixodinae</taxon>
        <taxon>Ixodes</taxon>
    </lineage>
</organism>
<feature type="signal peptide" evidence="1">
    <location>
        <begin position="1"/>
        <end position="15"/>
    </location>
</feature>
<evidence type="ECO:0000313" key="2">
    <source>
        <dbReference type="EMBL" id="JAR92097.1"/>
    </source>
</evidence>
<sequence>MEFWMVVPLAGGLLALRVGWCGCGRSLSDKDTEPYRGKRSRELYEAQAIKACGDVCVSEPSVSLSDKELLYLHHPT</sequence>
<reference evidence="2" key="1">
    <citation type="journal article" date="2018" name="PLoS Negl. Trop. Dis.">
        <title>Sialome diversity of ticks revealed by RNAseq of single tick salivary glands.</title>
        <authorList>
            <person name="Perner J."/>
            <person name="Kropackova S."/>
            <person name="Kopacek P."/>
            <person name="Ribeiro J.M."/>
        </authorList>
    </citation>
    <scope>NUCLEOTIDE SEQUENCE</scope>
    <source>
        <strain evidence="2">Siblings of single egg batch collected in Ceske Budejovice</strain>
        <tissue evidence="2">Salivary glands</tissue>
    </source>
</reference>